<reference evidence="3 4" key="2">
    <citation type="submission" date="2024-07" db="EMBL/GenBank/DDBJ databases">
        <authorList>
            <person name="Akdeniz Z."/>
        </authorList>
    </citation>
    <scope>NUCLEOTIDE SEQUENCE [LARGE SCALE GENOMIC DNA]</scope>
</reference>
<proteinExistence type="predicted"/>
<dbReference type="EMBL" id="CAXDID020000330">
    <property type="protein sequence ID" value="CAL6077841.1"/>
    <property type="molecule type" value="Genomic_DNA"/>
</dbReference>
<keyword evidence="4" id="KW-1185">Reference proteome</keyword>
<accession>A0AA86TNG8</accession>
<keyword evidence="1" id="KW-0472">Membrane</keyword>
<gene>
    <name evidence="2" type="ORF">HINF_LOCUS10486</name>
    <name evidence="3" type="ORF">HINF_LOCUS58618</name>
</gene>
<dbReference type="Proteomes" id="UP001642409">
    <property type="component" value="Unassembled WGS sequence"/>
</dbReference>
<dbReference type="EMBL" id="CATOUU010000263">
    <property type="protein sequence ID" value="CAI9922841.1"/>
    <property type="molecule type" value="Genomic_DNA"/>
</dbReference>
<feature type="transmembrane region" description="Helical" evidence="1">
    <location>
        <begin position="132"/>
        <end position="162"/>
    </location>
</feature>
<sequence length="178" mass="20269">MDPKQFDQIKNTIQSKTSEILKETNSTKNTLAKRVHLVTNNLFNYLKSQLQKQEGISQAGLKRELTIKVEKLTPLTEHKELTAIVIQTILICFFSLLLKNPVLGSIGLGLLMSHYYREKILGDKRQLMPYEFGAVCMIGGIALKVIFSDFSIILCFLLGLILNSCYRLIDWGYRGQNK</sequence>
<evidence type="ECO:0000313" key="2">
    <source>
        <dbReference type="EMBL" id="CAI9922841.1"/>
    </source>
</evidence>
<evidence type="ECO:0000256" key="1">
    <source>
        <dbReference type="SAM" id="Phobius"/>
    </source>
</evidence>
<reference evidence="2" key="1">
    <citation type="submission" date="2023-06" db="EMBL/GenBank/DDBJ databases">
        <authorList>
            <person name="Kurt Z."/>
        </authorList>
    </citation>
    <scope>NUCLEOTIDE SEQUENCE</scope>
</reference>
<dbReference type="AlphaFoldDB" id="A0AA86TNG8"/>
<organism evidence="2">
    <name type="scientific">Hexamita inflata</name>
    <dbReference type="NCBI Taxonomy" id="28002"/>
    <lineage>
        <taxon>Eukaryota</taxon>
        <taxon>Metamonada</taxon>
        <taxon>Diplomonadida</taxon>
        <taxon>Hexamitidae</taxon>
        <taxon>Hexamitinae</taxon>
        <taxon>Hexamita</taxon>
    </lineage>
</organism>
<keyword evidence="1" id="KW-0812">Transmembrane</keyword>
<evidence type="ECO:0000313" key="4">
    <source>
        <dbReference type="Proteomes" id="UP001642409"/>
    </source>
</evidence>
<feature type="transmembrane region" description="Helical" evidence="1">
    <location>
        <begin position="84"/>
        <end position="111"/>
    </location>
</feature>
<keyword evidence="1" id="KW-1133">Transmembrane helix</keyword>
<name>A0AA86TNG8_9EUKA</name>
<evidence type="ECO:0000313" key="3">
    <source>
        <dbReference type="EMBL" id="CAL6077841.1"/>
    </source>
</evidence>
<protein>
    <submittedName>
        <fullName evidence="3">Hypothetical_protein</fullName>
    </submittedName>
</protein>
<comment type="caution">
    <text evidence="2">The sequence shown here is derived from an EMBL/GenBank/DDBJ whole genome shotgun (WGS) entry which is preliminary data.</text>
</comment>